<evidence type="ECO:0000313" key="2">
    <source>
        <dbReference type="EMBL" id="CAE0643268.1"/>
    </source>
</evidence>
<protein>
    <submittedName>
        <fullName evidence="2">Uncharacterized protein</fullName>
    </submittedName>
</protein>
<feature type="compositionally biased region" description="Basic and acidic residues" evidence="1">
    <location>
        <begin position="85"/>
        <end position="99"/>
    </location>
</feature>
<reference evidence="2" key="1">
    <citation type="submission" date="2021-01" db="EMBL/GenBank/DDBJ databases">
        <authorList>
            <person name="Corre E."/>
            <person name="Pelletier E."/>
            <person name="Niang G."/>
            <person name="Scheremetjew M."/>
            <person name="Finn R."/>
            <person name="Kale V."/>
            <person name="Holt S."/>
            <person name="Cochrane G."/>
            <person name="Meng A."/>
            <person name="Brown T."/>
            <person name="Cohen L."/>
        </authorList>
    </citation>
    <scope>NUCLEOTIDE SEQUENCE</scope>
    <source>
        <strain evidence="2">CCCM811</strain>
    </source>
</reference>
<name>A0A7S4DDC7_9EUKA</name>
<proteinExistence type="predicted"/>
<dbReference type="EMBL" id="HBIV01000156">
    <property type="protein sequence ID" value="CAE0643268.1"/>
    <property type="molecule type" value="Transcribed_RNA"/>
</dbReference>
<organism evidence="2">
    <name type="scientific">Lotharella globosa</name>
    <dbReference type="NCBI Taxonomy" id="91324"/>
    <lineage>
        <taxon>Eukaryota</taxon>
        <taxon>Sar</taxon>
        <taxon>Rhizaria</taxon>
        <taxon>Cercozoa</taxon>
        <taxon>Chlorarachniophyceae</taxon>
        <taxon>Lotharella</taxon>
    </lineage>
</organism>
<evidence type="ECO:0000256" key="1">
    <source>
        <dbReference type="SAM" id="MobiDB-lite"/>
    </source>
</evidence>
<sequence>MARLALYTGSVGLSMAPKIEIDDEDSDEEDITEKMVELALQNMDPEKLHKLYKRVVRGTKSKLKVSYRSQPISRFVSHTGSLGNKKSDTPSDEKEETKNEMGQTLRKMPSSFELMQEKGGVGLIRGPKKINPTKSQKPSKALKALPVIHHG</sequence>
<accession>A0A7S4DDC7</accession>
<feature type="region of interest" description="Disordered" evidence="1">
    <location>
        <begin position="74"/>
        <end position="151"/>
    </location>
</feature>
<dbReference type="AlphaFoldDB" id="A0A7S4DDC7"/>
<gene>
    <name evidence="2" type="ORF">LGLO00237_LOCUS118</name>
</gene>
<feature type="compositionally biased region" description="Polar residues" evidence="1">
    <location>
        <begin position="74"/>
        <end position="84"/>
    </location>
</feature>